<accession>A0A061RV47</accession>
<sequence length="448" mass="49004">MDTGGDQESGNFEGDVRSTAPANNEKLHNCKPKVQKGKSRRLLSLWENTENTAVTSSKSLTAARAANSGENDSGETCSSNKETIEPERSEFSSFTCDTNVYQEGEGNFNRTISQKEADLRMFFATQLRAEGRPSENRVDFVKSMNSAACKIQRIWRTYRKQAYWKKVEDMLAGDGDGPLFKRNDWGGFTIAKDPFSKPEGGEAEVGELSDTDLFSEESEAESSDGSDSGASEAESRWPKDEEGTASHVVRKKKKGRRKHKESAPALKIETTPTAGARPTPGSSPLPAAKPPKEARTVTPVAMEGVQRVKWREDSRGSLDLPRRALEGPQLPASPPRPEHLARQPSRNSIDVNGRHAAKQEQLHSPTLAARPPGGLPRRRSWGPTTPGPRRASPCRPRSAPRAGGPRSPAQPARQPTSQGRPQRPAPLSSPAPGAFGGWRGRRRGKCWR</sequence>
<gene>
    <name evidence="2" type="ORF">TSPGSL018_25578</name>
</gene>
<feature type="region of interest" description="Disordered" evidence="1">
    <location>
        <begin position="191"/>
        <end position="448"/>
    </location>
</feature>
<feature type="compositionally biased region" description="Basic residues" evidence="1">
    <location>
        <begin position="248"/>
        <end position="260"/>
    </location>
</feature>
<protein>
    <submittedName>
        <fullName evidence="2">Uncharacterized protein</fullName>
    </submittedName>
</protein>
<feature type="compositionally biased region" description="Polar residues" evidence="1">
    <location>
        <begin position="1"/>
        <end position="10"/>
    </location>
</feature>
<feature type="compositionally biased region" description="Low complexity" evidence="1">
    <location>
        <begin position="270"/>
        <end position="280"/>
    </location>
</feature>
<feature type="compositionally biased region" description="Low complexity" evidence="1">
    <location>
        <begin position="387"/>
        <end position="413"/>
    </location>
</feature>
<dbReference type="EMBL" id="GBEZ01011191">
    <property type="protein sequence ID" value="JAC74575.1"/>
    <property type="molecule type" value="Transcribed_RNA"/>
</dbReference>
<feature type="compositionally biased region" description="Basic residues" evidence="1">
    <location>
        <begin position="29"/>
        <end position="38"/>
    </location>
</feature>
<feature type="compositionally biased region" description="Basic residues" evidence="1">
    <location>
        <begin position="439"/>
        <end position="448"/>
    </location>
</feature>
<proteinExistence type="predicted"/>
<feature type="region of interest" description="Disordered" evidence="1">
    <location>
        <begin position="57"/>
        <end position="91"/>
    </location>
</feature>
<evidence type="ECO:0000313" key="2">
    <source>
        <dbReference type="EMBL" id="JAC74575.1"/>
    </source>
</evidence>
<feature type="compositionally biased region" description="Basic and acidic residues" evidence="1">
    <location>
        <begin position="233"/>
        <end position="244"/>
    </location>
</feature>
<name>A0A061RV47_9CHLO</name>
<feature type="compositionally biased region" description="Polar residues" evidence="1">
    <location>
        <begin position="68"/>
        <end position="81"/>
    </location>
</feature>
<organism evidence="2">
    <name type="scientific">Tetraselmis sp. GSL018</name>
    <dbReference type="NCBI Taxonomy" id="582737"/>
    <lineage>
        <taxon>Eukaryota</taxon>
        <taxon>Viridiplantae</taxon>
        <taxon>Chlorophyta</taxon>
        <taxon>core chlorophytes</taxon>
        <taxon>Chlorodendrophyceae</taxon>
        <taxon>Chlorodendrales</taxon>
        <taxon>Chlorodendraceae</taxon>
        <taxon>Tetraselmis</taxon>
    </lineage>
</organism>
<dbReference type="AlphaFoldDB" id="A0A061RV47"/>
<feature type="region of interest" description="Disordered" evidence="1">
    <location>
        <begin position="1"/>
        <end position="38"/>
    </location>
</feature>
<feature type="compositionally biased region" description="Acidic residues" evidence="1">
    <location>
        <begin position="201"/>
        <end position="224"/>
    </location>
</feature>
<reference evidence="2" key="1">
    <citation type="submission" date="2014-05" db="EMBL/GenBank/DDBJ databases">
        <title>The transcriptome of the halophilic microalga Tetraselmis sp. GSL018 isolated from the Great Salt Lake, Utah.</title>
        <authorList>
            <person name="Jinkerson R.E."/>
            <person name="D'Adamo S."/>
            <person name="Posewitz M.C."/>
        </authorList>
    </citation>
    <scope>NUCLEOTIDE SEQUENCE</scope>
    <source>
        <strain evidence="2">GSL018</strain>
    </source>
</reference>
<evidence type="ECO:0000256" key="1">
    <source>
        <dbReference type="SAM" id="MobiDB-lite"/>
    </source>
</evidence>
<feature type="compositionally biased region" description="Basic and acidic residues" evidence="1">
    <location>
        <begin position="309"/>
        <end position="325"/>
    </location>
</feature>